<gene>
    <name evidence="2" type="ORF">SAMN05660642_04903</name>
</gene>
<protein>
    <submittedName>
        <fullName evidence="2">HTH-like domain-containing protein</fullName>
    </submittedName>
</protein>
<sequence>MIVEFIDEHKEELGVEPICRVLREHGLPIAPSTYRAARTRPLSARTQRDAVVLDRIRVVHGDRAIGRGLYGVRKVHAQLTREGGVDGRPVSRRQVERLMR</sequence>
<name>A0A1H0BNT6_9ACTN</name>
<dbReference type="RefSeq" id="WP_139177284.1">
    <property type="nucleotide sequence ID" value="NZ_FNHE01000024.1"/>
</dbReference>
<dbReference type="OrthoDB" id="3254719at2"/>
<feature type="non-terminal residue" evidence="2">
    <location>
        <position position="100"/>
    </location>
</feature>
<keyword evidence="3" id="KW-1185">Reference proteome</keyword>
<evidence type="ECO:0000313" key="3">
    <source>
        <dbReference type="Proteomes" id="UP000198680"/>
    </source>
</evidence>
<proteinExistence type="predicted"/>
<feature type="domain" description="HTH-like" evidence="1">
    <location>
        <begin position="49"/>
        <end position="100"/>
    </location>
</feature>
<evidence type="ECO:0000313" key="2">
    <source>
        <dbReference type="EMBL" id="SDN47319.1"/>
    </source>
</evidence>
<dbReference type="Pfam" id="PF13276">
    <property type="entry name" value="HTH_21"/>
    <property type="match status" value="1"/>
</dbReference>
<evidence type="ECO:0000259" key="1">
    <source>
        <dbReference type="Pfam" id="PF13276"/>
    </source>
</evidence>
<accession>A0A1H0BNT6</accession>
<dbReference type="Proteomes" id="UP000198680">
    <property type="component" value="Unassembled WGS sequence"/>
</dbReference>
<dbReference type="InterPro" id="IPR025948">
    <property type="entry name" value="HTH-like_dom"/>
</dbReference>
<reference evidence="3" key="1">
    <citation type="submission" date="2016-10" db="EMBL/GenBank/DDBJ databases">
        <authorList>
            <person name="Varghese N."/>
            <person name="Submissions S."/>
        </authorList>
    </citation>
    <scope>NUCLEOTIDE SEQUENCE [LARGE SCALE GENOMIC DNA]</scope>
    <source>
        <strain evidence="3">DSM 45419</strain>
    </source>
</reference>
<dbReference type="EMBL" id="FNHE01000024">
    <property type="protein sequence ID" value="SDN47319.1"/>
    <property type="molecule type" value="Genomic_DNA"/>
</dbReference>
<organism evidence="2 3">
    <name type="scientific">Geodermatophilus siccatus</name>
    <dbReference type="NCBI Taxonomy" id="1137991"/>
    <lineage>
        <taxon>Bacteria</taxon>
        <taxon>Bacillati</taxon>
        <taxon>Actinomycetota</taxon>
        <taxon>Actinomycetes</taxon>
        <taxon>Geodermatophilales</taxon>
        <taxon>Geodermatophilaceae</taxon>
        <taxon>Geodermatophilus</taxon>
    </lineage>
</organism>
<dbReference type="AlphaFoldDB" id="A0A1H0BNT6"/>
<dbReference type="STRING" id="1137991.SAMN05660642_04903"/>